<keyword evidence="2 5" id="KW-0812">Transmembrane</keyword>
<feature type="transmembrane region" description="Helical" evidence="6">
    <location>
        <begin position="69"/>
        <end position="89"/>
    </location>
</feature>
<feature type="transmembrane region" description="Helical" evidence="6">
    <location>
        <begin position="101"/>
        <end position="128"/>
    </location>
</feature>
<evidence type="ECO:0000256" key="2">
    <source>
        <dbReference type="ARBA" id="ARBA00022692"/>
    </source>
</evidence>
<dbReference type="Gene3D" id="1.20.5.2700">
    <property type="match status" value="1"/>
</dbReference>
<feature type="transmembrane region" description="Helical" evidence="6">
    <location>
        <begin position="347"/>
        <end position="367"/>
    </location>
</feature>
<dbReference type="PANTHER" id="PTHR42829">
    <property type="entry name" value="NADH-UBIQUINONE OXIDOREDUCTASE CHAIN 5"/>
    <property type="match status" value="1"/>
</dbReference>
<keyword evidence="3 6" id="KW-1133">Transmembrane helix</keyword>
<dbReference type="OrthoDB" id="9811798at2"/>
<feature type="transmembrane region" description="Helical" evidence="6">
    <location>
        <begin position="387"/>
        <end position="406"/>
    </location>
</feature>
<dbReference type="InterPro" id="IPR001750">
    <property type="entry name" value="ND/Mrp_TM"/>
</dbReference>
<dbReference type="InterPro" id="IPR003945">
    <property type="entry name" value="NU5C-like"/>
</dbReference>
<accession>H5XDK3</accession>
<dbReference type="GO" id="GO:0042773">
    <property type="term" value="P:ATP synthesis coupled electron transport"/>
    <property type="evidence" value="ECO:0007669"/>
    <property type="project" value="InterPro"/>
</dbReference>
<evidence type="ECO:0000256" key="5">
    <source>
        <dbReference type="RuleBase" id="RU000320"/>
    </source>
</evidence>
<evidence type="ECO:0000313" key="8">
    <source>
        <dbReference type="EMBL" id="EHR61324.1"/>
    </source>
</evidence>
<proteinExistence type="predicted"/>
<evidence type="ECO:0000256" key="6">
    <source>
        <dbReference type="SAM" id="Phobius"/>
    </source>
</evidence>
<evidence type="ECO:0000256" key="4">
    <source>
        <dbReference type="ARBA" id="ARBA00023136"/>
    </source>
</evidence>
<gene>
    <name evidence="8" type="ORF">SaccyDRAFT_2451</name>
</gene>
<dbReference type="GO" id="GO:0003954">
    <property type="term" value="F:NADH dehydrogenase activity"/>
    <property type="evidence" value="ECO:0007669"/>
    <property type="project" value="TreeGrafter"/>
</dbReference>
<dbReference type="STRING" id="882082.SaccyDRAFT_2451"/>
<feature type="transmembrane region" description="Helical" evidence="6">
    <location>
        <begin position="286"/>
        <end position="308"/>
    </location>
</feature>
<evidence type="ECO:0000256" key="1">
    <source>
        <dbReference type="ARBA" id="ARBA00004127"/>
    </source>
</evidence>
<feature type="transmembrane region" description="Helical" evidence="6">
    <location>
        <begin position="438"/>
        <end position="456"/>
    </location>
</feature>
<keyword evidence="8" id="KW-0830">Ubiquinone</keyword>
<dbReference type="GO" id="GO:0016020">
    <property type="term" value="C:membrane"/>
    <property type="evidence" value="ECO:0007669"/>
    <property type="project" value="UniProtKB-SubCell"/>
</dbReference>
<organism evidence="8 9">
    <name type="scientific">Saccharomonospora cyanea NA-134</name>
    <dbReference type="NCBI Taxonomy" id="882082"/>
    <lineage>
        <taxon>Bacteria</taxon>
        <taxon>Bacillati</taxon>
        <taxon>Actinomycetota</taxon>
        <taxon>Actinomycetes</taxon>
        <taxon>Pseudonocardiales</taxon>
        <taxon>Pseudonocardiaceae</taxon>
        <taxon>Saccharomonospora</taxon>
    </lineage>
</organism>
<feature type="domain" description="NADH:quinone oxidoreductase/Mrp antiporter transmembrane" evidence="7">
    <location>
        <begin position="118"/>
        <end position="392"/>
    </location>
</feature>
<sequence>MLWSLFGLPLVVGVALLVAGHRADHHAAVVSIATSVVTLGMSIAVAIIRPAMSVPYLRGITFGLRVDGLSAVLVVTVAVVTLAVLVFAAGEFGAGEAQARYHGLMLVFASAMLLTVTATTLVTLLMAWEVMSAMSYALIGFHWRQRRRAASGTVAFLVTRAADLGLYVAAGAALAGGASGLTLDALAGLPDGWRDVVAGGVILAAAGKSAQLPFSFWLARAMDGPSSTSALLHSATMVAAGAYLLLRLEPLLAATPWASPLVAWLGAVTALALGAVAVVQTDLKQLLAASTCSQVGFMVLAAGTGGVAAGSAQLVAHALTKSLLFLTAGAWLMALGTKHLPDLTGVARRYPVVGTTFTVGAVTLAGLPPLSLWATKDQVLTATVPSAPALYLVGLAAAALSAAYAMRAVTLVWSPPTAEPRFDTEHPGTRHVRRAQSVVLPPLASGAALLGVLAVPDVWSAFARLVSHGREATPEWWEAAVSAAVALAAAAAAVAVVRLRGDVPEQDGLLRWLGLEAFARERIARPAVATGQVLARFDDQVVAGAVHGTAALGLRLARMTTLRWEPVVGGAVRGVAGGVRRLGHLARRPQTGQLHQYYAEIAVLLTALVVLLIVL</sequence>
<dbReference type="GO" id="GO:0015990">
    <property type="term" value="P:electron transport coupled proton transport"/>
    <property type="evidence" value="ECO:0007669"/>
    <property type="project" value="TreeGrafter"/>
</dbReference>
<feature type="transmembrane region" description="Helical" evidence="6">
    <location>
        <begin position="476"/>
        <end position="497"/>
    </location>
</feature>
<dbReference type="eggNOG" id="COG1009">
    <property type="taxonomic scope" value="Bacteria"/>
</dbReference>
<protein>
    <submittedName>
        <fullName evidence="8">NADH:ubiquinone oxidoreductase subunit 5 (Chain L)/multisubunit Na+/H+ antiporter, MnhA subunit</fullName>
    </submittedName>
</protein>
<evidence type="ECO:0000313" key="9">
    <source>
        <dbReference type="Proteomes" id="UP000002791"/>
    </source>
</evidence>
<dbReference type="HOGENOM" id="CLU_007100_6_3_11"/>
<comment type="subcellular location">
    <subcellularLocation>
        <location evidence="1">Endomembrane system</location>
        <topology evidence="1">Multi-pass membrane protein</topology>
    </subcellularLocation>
    <subcellularLocation>
        <location evidence="5">Membrane</location>
        <topology evidence="5">Multi-pass membrane protein</topology>
    </subcellularLocation>
</comment>
<evidence type="ECO:0000259" key="7">
    <source>
        <dbReference type="Pfam" id="PF00361"/>
    </source>
</evidence>
<dbReference type="PANTHER" id="PTHR42829:SF2">
    <property type="entry name" value="NADH-UBIQUINONE OXIDOREDUCTASE CHAIN 5"/>
    <property type="match status" value="1"/>
</dbReference>
<name>H5XDK3_9PSEU</name>
<feature type="transmembrane region" description="Helical" evidence="6">
    <location>
        <begin position="196"/>
        <end position="218"/>
    </location>
</feature>
<feature type="transmembrane region" description="Helical" evidence="6">
    <location>
        <begin position="230"/>
        <end position="246"/>
    </location>
</feature>
<dbReference type="RefSeq" id="WP_005456438.1">
    <property type="nucleotide sequence ID" value="NZ_CM001440.1"/>
</dbReference>
<dbReference type="Pfam" id="PF00361">
    <property type="entry name" value="Proton_antipo_M"/>
    <property type="match status" value="1"/>
</dbReference>
<dbReference type="AlphaFoldDB" id="H5XDK3"/>
<dbReference type="GO" id="GO:0012505">
    <property type="term" value="C:endomembrane system"/>
    <property type="evidence" value="ECO:0007669"/>
    <property type="project" value="UniProtKB-SubCell"/>
</dbReference>
<dbReference type="GO" id="GO:0008137">
    <property type="term" value="F:NADH dehydrogenase (ubiquinone) activity"/>
    <property type="evidence" value="ECO:0007669"/>
    <property type="project" value="InterPro"/>
</dbReference>
<feature type="transmembrane region" description="Helical" evidence="6">
    <location>
        <begin position="149"/>
        <end position="176"/>
    </location>
</feature>
<keyword evidence="4 6" id="KW-0472">Membrane</keyword>
<feature type="transmembrane region" description="Helical" evidence="6">
    <location>
        <begin position="258"/>
        <end position="279"/>
    </location>
</feature>
<evidence type="ECO:0000256" key="3">
    <source>
        <dbReference type="ARBA" id="ARBA00022989"/>
    </source>
</evidence>
<feature type="transmembrane region" description="Helical" evidence="6">
    <location>
        <begin position="597"/>
        <end position="614"/>
    </location>
</feature>
<dbReference type="Proteomes" id="UP000002791">
    <property type="component" value="Chromosome"/>
</dbReference>
<feature type="transmembrane region" description="Helical" evidence="6">
    <location>
        <begin position="314"/>
        <end position="335"/>
    </location>
</feature>
<keyword evidence="9" id="KW-1185">Reference proteome</keyword>
<feature type="transmembrane region" description="Helical" evidence="6">
    <location>
        <begin position="30"/>
        <end position="48"/>
    </location>
</feature>
<dbReference type="PRINTS" id="PR01434">
    <property type="entry name" value="NADHDHGNASE5"/>
</dbReference>
<reference evidence="8 9" key="1">
    <citation type="submission" date="2011-11" db="EMBL/GenBank/DDBJ databases">
        <title>The Noncontiguous Finished sequence of Saccharomonospora cyanea NA-134.</title>
        <authorList>
            <consortium name="US DOE Joint Genome Institute"/>
            <person name="Lucas S."/>
            <person name="Han J."/>
            <person name="Lapidus A."/>
            <person name="Cheng J.-F."/>
            <person name="Goodwin L."/>
            <person name="Pitluck S."/>
            <person name="Peters L."/>
            <person name="Ovchinnikova G."/>
            <person name="Lu M."/>
            <person name="Detter J.C."/>
            <person name="Han C."/>
            <person name="Tapia R."/>
            <person name="Land M."/>
            <person name="Hauser L."/>
            <person name="Kyrpides N."/>
            <person name="Ivanova N."/>
            <person name="Pagani I."/>
            <person name="Brambilla E.-M."/>
            <person name="Klenk H.-P."/>
            <person name="Woyke T."/>
        </authorList>
    </citation>
    <scope>NUCLEOTIDE SEQUENCE [LARGE SCALE GENOMIC DNA]</scope>
    <source>
        <strain evidence="8 9">NA-134</strain>
    </source>
</reference>
<dbReference type="EMBL" id="CM001440">
    <property type="protein sequence ID" value="EHR61324.1"/>
    <property type="molecule type" value="Genomic_DNA"/>
</dbReference>